<dbReference type="OrthoDB" id="1144071at2"/>
<dbReference type="AlphaFoldDB" id="A0A2S6IQJ2"/>
<dbReference type="Proteomes" id="UP000239002">
    <property type="component" value="Unassembled WGS sequence"/>
</dbReference>
<proteinExistence type="predicted"/>
<dbReference type="EMBL" id="PTJE01000001">
    <property type="protein sequence ID" value="PPK96400.1"/>
    <property type="molecule type" value="Genomic_DNA"/>
</dbReference>
<organism evidence="2 3">
    <name type="scientific">Nonlabens xylanidelens</name>
    <dbReference type="NCBI Taxonomy" id="191564"/>
    <lineage>
        <taxon>Bacteria</taxon>
        <taxon>Pseudomonadati</taxon>
        <taxon>Bacteroidota</taxon>
        <taxon>Flavobacteriia</taxon>
        <taxon>Flavobacteriales</taxon>
        <taxon>Flavobacteriaceae</taxon>
        <taxon>Nonlabens</taxon>
    </lineage>
</organism>
<evidence type="ECO:0000313" key="2">
    <source>
        <dbReference type="EMBL" id="PPK96400.1"/>
    </source>
</evidence>
<gene>
    <name evidence="2" type="ORF">LY01_00220</name>
</gene>
<sequence length="225" mass="25124">MDHSYTCSSLQRFLCFMSLVVFLAFAKADAQTTSSNRNETSHSLATFKTIDIHLQQHIQLEIKTSNSQDVKLITSVNGEYKNAVILSSIIRNDSLIITDPIHPTFSFPGDKLSAHKVIDSKATIVLPENKKLVINVQSADLKISGNYDSVYINQLSGSCKIDQLKGDLHFISVYASIYANLKNYDVTSASRSGKVHEFKKPVQIKYFARLETVSGNISTLNKRFN</sequence>
<reference evidence="2 3" key="1">
    <citation type="submission" date="2018-02" db="EMBL/GenBank/DDBJ databases">
        <title>Genomic Encyclopedia of Archaeal and Bacterial Type Strains, Phase II (KMG-II): from individual species to whole genera.</title>
        <authorList>
            <person name="Goeker M."/>
        </authorList>
    </citation>
    <scope>NUCLEOTIDE SEQUENCE [LARGE SCALE GENOMIC DNA]</scope>
    <source>
        <strain evidence="2 3">DSM 16809</strain>
    </source>
</reference>
<name>A0A2S6IQJ2_9FLAO</name>
<comment type="caution">
    <text evidence="2">The sequence shown here is derived from an EMBL/GenBank/DDBJ whole genome shotgun (WGS) entry which is preliminary data.</text>
</comment>
<accession>A0A2S6IQJ2</accession>
<evidence type="ECO:0000313" key="3">
    <source>
        <dbReference type="Proteomes" id="UP000239002"/>
    </source>
</evidence>
<evidence type="ECO:0000256" key="1">
    <source>
        <dbReference type="SAM" id="SignalP"/>
    </source>
</evidence>
<feature type="chain" id="PRO_5015405386" description="Adhesin" evidence="1">
    <location>
        <begin position="27"/>
        <end position="225"/>
    </location>
</feature>
<evidence type="ECO:0008006" key="4">
    <source>
        <dbReference type="Google" id="ProtNLM"/>
    </source>
</evidence>
<protein>
    <recommendedName>
        <fullName evidence="4">Adhesin</fullName>
    </recommendedName>
</protein>
<keyword evidence="3" id="KW-1185">Reference proteome</keyword>
<dbReference type="RefSeq" id="WP_146080353.1">
    <property type="nucleotide sequence ID" value="NZ_MQVW01000022.1"/>
</dbReference>
<keyword evidence="1" id="KW-0732">Signal</keyword>
<feature type="signal peptide" evidence="1">
    <location>
        <begin position="1"/>
        <end position="26"/>
    </location>
</feature>